<dbReference type="RefSeq" id="WP_311820681.1">
    <property type="nucleotide sequence ID" value="NZ_JARPWH010000012.1"/>
</dbReference>
<evidence type="ECO:0000313" key="3">
    <source>
        <dbReference type="Proteomes" id="UP001260773"/>
    </source>
</evidence>
<dbReference type="AlphaFoldDB" id="A0AAW8RP86"/>
<dbReference type="EMBL" id="JARPWY010000013">
    <property type="protein sequence ID" value="MDT2513904.1"/>
    <property type="molecule type" value="Genomic_DNA"/>
</dbReference>
<proteinExistence type="predicted"/>
<evidence type="ECO:0000313" key="4">
    <source>
        <dbReference type="Proteomes" id="UP001264335"/>
    </source>
</evidence>
<comment type="caution">
    <text evidence="1">The sequence shown here is derived from an EMBL/GenBank/DDBJ whole genome shotgun (WGS) entry which is preliminary data.</text>
</comment>
<dbReference type="Proteomes" id="UP001260773">
    <property type="component" value="Unassembled WGS sequence"/>
</dbReference>
<gene>
    <name evidence="1" type="ORF">P7D43_05255</name>
    <name evidence="2" type="ORF">P7D79_06600</name>
</gene>
<dbReference type="EMBL" id="JARPWH010000012">
    <property type="protein sequence ID" value="MDT2401773.1"/>
    <property type="molecule type" value="Genomic_DNA"/>
</dbReference>
<accession>A0AAW8RP86</accession>
<evidence type="ECO:0008006" key="5">
    <source>
        <dbReference type="Google" id="ProtNLM"/>
    </source>
</evidence>
<protein>
    <recommendedName>
        <fullName evidence="5">CDI immunity protein domain-containing protein</fullName>
    </recommendedName>
</protein>
<evidence type="ECO:0000313" key="2">
    <source>
        <dbReference type="EMBL" id="MDT2513904.1"/>
    </source>
</evidence>
<evidence type="ECO:0000313" key="1">
    <source>
        <dbReference type="EMBL" id="MDT2401773.1"/>
    </source>
</evidence>
<name>A0AAW8RP86_ENTAV</name>
<reference evidence="1 4" key="1">
    <citation type="submission" date="2023-03" db="EMBL/GenBank/DDBJ databases">
        <authorList>
            <person name="Shen W."/>
            <person name="Cai J."/>
        </authorList>
    </citation>
    <scope>NUCLEOTIDE SEQUENCE</scope>
    <source>
        <strain evidence="1">P33-2</strain>
        <strain evidence="2 4">Y2</strain>
    </source>
</reference>
<dbReference type="Proteomes" id="UP001264335">
    <property type="component" value="Unassembled WGS sequence"/>
</dbReference>
<organism evidence="1 3">
    <name type="scientific">Enterococcus avium</name>
    <name type="common">Streptococcus avium</name>
    <dbReference type="NCBI Taxonomy" id="33945"/>
    <lineage>
        <taxon>Bacteria</taxon>
        <taxon>Bacillati</taxon>
        <taxon>Bacillota</taxon>
        <taxon>Bacilli</taxon>
        <taxon>Lactobacillales</taxon>
        <taxon>Enterococcaceae</taxon>
        <taxon>Enterococcus</taxon>
    </lineage>
</organism>
<sequence>MKNYLDDWRTIEGSLTEERINSILYCLEKDHLFGIREMLSEEGFEPDEFFIRENPALGVYIVCRENQEDYFTIHEENGNLTPIYVTNDFDENGTNCFPCKEIAKAIALNEC</sequence>